<proteinExistence type="predicted"/>
<keyword evidence="1" id="KW-1133">Transmembrane helix</keyword>
<name>A0A2P2PCA8_RHIMU</name>
<organism evidence="2">
    <name type="scientific">Rhizophora mucronata</name>
    <name type="common">Asiatic mangrove</name>
    <dbReference type="NCBI Taxonomy" id="61149"/>
    <lineage>
        <taxon>Eukaryota</taxon>
        <taxon>Viridiplantae</taxon>
        <taxon>Streptophyta</taxon>
        <taxon>Embryophyta</taxon>
        <taxon>Tracheophyta</taxon>
        <taxon>Spermatophyta</taxon>
        <taxon>Magnoliopsida</taxon>
        <taxon>eudicotyledons</taxon>
        <taxon>Gunneridae</taxon>
        <taxon>Pentapetalae</taxon>
        <taxon>rosids</taxon>
        <taxon>fabids</taxon>
        <taxon>Malpighiales</taxon>
        <taxon>Rhizophoraceae</taxon>
        <taxon>Rhizophora</taxon>
    </lineage>
</organism>
<sequence>MNVLSVNVEIMMSICYTSYIFYGLANGIKTKKESTYFRMVRFIGALALKET</sequence>
<keyword evidence="1" id="KW-0472">Membrane</keyword>
<dbReference type="EMBL" id="GGEC01071890">
    <property type="protein sequence ID" value="MBX52374.1"/>
    <property type="molecule type" value="Transcribed_RNA"/>
</dbReference>
<protein>
    <submittedName>
        <fullName evidence="2">Uncharacterized protein</fullName>
    </submittedName>
</protein>
<evidence type="ECO:0000313" key="2">
    <source>
        <dbReference type="EMBL" id="MBX52374.1"/>
    </source>
</evidence>
<evidence type="ECO:0000256" key="1">
    <source>
        <dbReference type="SAM" id="Phobius"/>
    </source>
</evidence>
<feature type="transmembrane region" description="Helical" evidence="1">
    <location>
        <begin position="6"/>
        <end position="25"/>
    </location>
</feature>
<keyword evidence="1" id="KW-0812">Transmembrane</keyword>
<reference evidence="2" key="1">
    <citation type="submission" date="2018-02" db="EMBL/GenBank/DDBJ databases">
        <title>Rhizophora mucronata_Transcriptome.</title>
        <authorList>
            <person name="Meera S.P."/>
            <person name="Sreeshan A."/>
            <person name="Augustine A."/>
        </authorList>
    </citation>
    <scope>NUCLEOTIDE SEQUENCE</scope>
    <source>
        <tissue evidence="2">Leaf</tissue>
    </source>
</reference>
<accession>A0A2P2PCA8</accession>
<dbReference type="AlphaFoldDB" id="A0A2P2PCA8"/>